<proteinExistence type="predicted"/>
<dbReference type="AlphaFoldDB" id="A0AAT9FLP7"/>
<dbReference type="SMART" id="SM00220">
    <property type="entry name" value="S_TKc"/>
    <property type="match status" value="1"/>
</dbReference>
<dbReference type="CDD" id="cd14014">
    <property type="entry name" value="STKc_PknB_like"/>
    <property type="match status" value="1"/>
</dbReference>
<evidence type="ECO:0000256" key="3">
    <source>
        <dbReference type="ARBA" id="ARBA00022777"/>
    </source>
</evidence>
<dbReference type="InterPro" id="IPR000719">
    <property type="entry name" value="Prot_kinase_dom"/>
</dbReference>
<evidence type="ECO:0000259" key="7">
    <source>
        <dbReference type="PROSITE" id="PS50011"/>
    </source>
</evidence>
<evidence type="ECO:0000256" key="1">
    <source>
        <dbReference type="ARBA" id="ARBA00022679"/>
    </source>
</evidence>
<dbReference type="Pfam" id="PF00069">
    <property type="entry name" value="Pkinase"/>
    <property type="match status" value="1"/>
</dbReference>
<name>A0AAT9FLP7_9BACT</name>
<feature type="region of interest" description="Disordered" evidence="6">
    <location>
        <begin position="303"/>
        <end position="328"/>
    </location>
</feature>
<organism evidence="8">
    <name type="scientific">Oceaniferula spumae</name>
    <dbReference type="NCBI Taxonomy" id="2979115"/>
    <lineage>
        <taxon>Bacteria</taxon>
        <taxon>Pseudomonadati</taxon>
        <taxon>Verrucomicrobiota</taxon>
        <taxon>Verrucomicrobiia</taxon>
        <taxon>Verrucomicrobiales</taxon>
        <taxon>Verrucomicrobiaceae</taxon>
        <taxon>Oceaniferula</taxon>
    </lineage>
</organism>
<dbReference type="EMBL" id="AP026866">
    <property type="protein sequence ID" value="BDS06926.1"/>
    <property type="molecule type" value="Genomic_DNA"/>
</dbReference>
<keyword evidence="2 5" id="KW-0547">Nucleotide-binding</keyword>
<feature type="compositionally biased region" description="Polar residues" evidence="6">
    <location>
        <begin position="318"/>
        <end position="328"/>
    </location>
</feature>
<protein>
    <recommendedName>
        <fullName evidence="7">Protein kinase domain-containing protein</fullName>
    </recommendedName>
</protein>
<keyword evidence="1" id="KW-0808">Transferase</keyword>
<keyword evidence="3" id="KW-0418">Kinase</keyword>
<evidence type="ECO:0000256" key="6">
    <source>
        <dbReference type="SAM" id="MobiDB-lite"/>
    </source>
</evidence>
<dbReference type="SUPFAM" id="SSF56112">
    <property type="entry name" value="Protein kinase-like (PK-like)"/>
    <property type="match status" value="1"/>
</dbReference>
<evidence type="ECO:0000256" key="5">
    <source>
        <dbReference type="PROSITE-ProRule" id="PRU10141"/>
    </source>
</evidence>
<dbReference type="PROSITE" id="PS00107">
    <property type="entry name" value="PROTEIN_KINASE_ATP"/>
    <property type="match status" value="1"/>
</dbReference>
<dbReference type="GO" id="GO:0004674">
    <property type="term" value="F:protein serine/threonine kinase activity"/>
    <property type="evidence" value="ECO:0007669"/>
    <property type="project" value="TreeGrafter"/>
</dbReference>
<feature type="compositionally biased region" description="Low complexity" evidence="6">
    <location>
        <begin position="303"/>
        <end position="313"/>
    </location>
</feature>
<feature type="domain" description="Protein kinase" evidence="7">
    <location>
        <begin position="20"/>
        <end position="296"/>
    </location>
</feature>
<dbReference type="InterPro" id="IPR017441">
    <property type="entry name" value="Protein_kinase_ATP_BS"/>
</dbReference>
<feature type="binding site" evidence="5">
    <location>
        <position position="49"/>
    </location>
    <ligand>
        <name>ATP</name>
        <dbReference type="ChEBI" id="CHEBI:30616"/>
    </ligand>
</feature>
<evidence type="ECO:0000313" key="8">
    <source>
        <dbReference type="EMBL" id="BDS06926.1"/>
    </source>
</evidence>
<evidence type="ECO:0000256" key="4">
    <source>
        <dbReference type="ARBA" id="ARBA00022840"/>
    </source>
</evidence>
<dbReference type="PANTHER" id="PTHR43289:SF34">
    <property type="entry name" value="SERINE_THREONINE-PROTEIN KINASE YBDM-RELATED"/>
    <property type="match status" value="1"/>
</dbReference>
<dbReference type="PROSITE" id="PS50011">
    <property type="entry name" value="PROTEIN_KINASE_DOM"/>
    <property type="match status" value="1"/>
</dbReference>
<dbReference type="Gene3D" id="1.10.510.10">
    <property type="entry name" value="Transferase(Phosphotransferase) domain 1"/>
    <property type="match status" value="1"/>
</dbReference>
<evidence type="ECO:0000256" key="2">
    <source>
        <dbReference type="ARBA" id="ARBA00022741"/>
    </source>
</evidence>
<keyword evidence="4 5" id="KW-0067">ATP-binding</keyword>
<reference evidence="8" key="1">
    <citation type="submission" date="2024-07" db="EMBL/GenBank/DDBJ databases">
        <title>Complete genome sequence of Verrucomicrobiaceae bacterium NT6N.</title>
        <authorList>
            <person name="Huang C."/>
            <person name="Takami H."/>
            <person name="Hamasaki K."/>
        </authorList>
    </citation>
    <scope>NUCLEOTIDE SEQUENCE</scope>
    <source>
        <strain evidence="8">NT6N</strain>
    </source>
</reference>
<dbReference type="PANTHER" id="PTHR43289">
    <property type="entry name" value="MITOGEN-ACTIVATED PROTEIN KINASE KINASE KINASE 20-RELATED"/>
    <property type="match status" value="1"/>
</dbReference>
<dbReference type="KEGG" id="osu:NT6N_19660"/>
<dbReference type="GO" id="GO:0005524">
    <property type="term" value="F:ATP binding"/>
    <property type="evidence" value="ECO:0007669"/>
    <property type="project" value="UniProtKB-UniRule"/>
</dbReference>
<accession>A0AAT9FLP7</accession>
<sequence>MSQEPQYTHSLAPGTELKDYRIESVLGKGGFGITYLAEDIRLKKKVAIKELLPDGIATRGSGSTVVAQTSSQEEDFRWAIDSFLKEAQTLAGFEHPNIVRIYRLFEANDTAYMVMPFVEGDSLKEMVSKRKTLNYAEVKNILSHLLDGLEVVHRLDTLHRDIKPDNIIITKDGTPMLIDFGAARQTISGKTHDVTSIITPGYAAIEQYSTDARYQGPWSDIYALASVAYYMITGKQPVPASERNDAQRNMQPDPLPKLADLAPAGYPQQFLHAIDTALQMAEQLRPQCIADWRTLLAEPSKTMVNPSPASSMPPVMPGSQTAPPSANTAPVPLVHAPKKPKSKALLISICSVVALLLVAGGITAWKLIPNDDNGGTGADVSTKLTKIETFLDVKKPLSAKELIDEIDRSELATADAERYDSLSKQTQDQIANASNTVSISITPSFAQTELDGEKCKLTNGELEVKGLGSHTLRIFADGYQARSINFECEEIGGRISLSKVELEAQGNTRTITELINDLESALKQENLNEVSKLSEQLAKSTPPSHLKSKADDLLKQSEAFITKFKWRVTLKTNPPLTTLYLDKKRVYLANSTFRAETPGAHNLEISAAGYVTKTVPFTMSTDGKPLDLGTVTLEKSGSDDLAAKIGITQETAILVAKKFILAGNNPNQAADRTALLNDLVFYGNDQKNRQSKADLGKMFDAFYKRWKTRKYTIVGEVKAQAHSQGGSWVVSVPHSIELNDGLFTLKAKRDANFAILKSGGKPVINAYKEFMLGDAKDETVPNNTAIVSNLKAFNQARLVAGDTDGGESATKEASYYSNNTEYYGPKVLTRQEILQRINATRRQSGFRAYLVKSYSDFLHLTQSDPTGYSYSFKCVVEVTSDNGKTTRTEHVKVKYINGIPYVTSVRY</sequence>
<dbReference type="InterPro" id="IPR011009">
    <property type="entry name" value="Kinase-like_dom_sf"/>
</dbReference>
<dbReference type="Gene3D" id="3.30.200.20">
    <property type="entry name" value="Phosphorylase Kinase, domain 1"/>
    <property type="match status" value="1"/>
</dbReference>
<gene>
    <name evidence="8" type="ORF">NT6N_19660</name>
</gene>